<feature type="region of interest" description="Disordered" evidence="1">
    <location>
        <begin position="16"/>
        <end position="42"/>
    </location>
</feature>
<organism evidence="2 3">
    <name type="scientific">Solea senegalensis</name>
    <name type="common">Senegalese sole</name>
    <dbReference type="NCBI Taxonomy" id="28829"/>
    <lineage>
        <taxon>Eukaryota</taxon>
        <taxon>Metazoa</taxon>
        <taxon>Chordata</taxon>
        <taxon>Craniata</taxon>
        <taxon>Vertebrata</taxon>
        <taxon>Euteleostomi</taxon>
        <taxon>Actinopterygii</taxon>
        <taxon>Neopterygii</taxon>
        <taxon>Teleostei</taxon>
        <taxon>Neoteleostei</taxon>
        <taxon>Acanthomorphata</taxon>
        <taxon>Carangaria</taxon>
        <taxon>Pleuronectiformes</taxon>
        <taxon>Pleuronectoidei</taxon>
        <taxon>Soleidae</taxon>
        <taxon>Solea</taxon>
    </lineage>
</organism>
<gene>
    <name evidence="2" type="ORF">JOB18_036451</name>
</gene>
<evidence type="ECO:0000313" key="2">
    <source>
        <dbReference type="EMBL" id="KAG7505650.1"/>
    </source>
</evidence>
<dbReference type="Proteomes" id="UP000693946">
    <property type="component" value="Linkage Group LG19"/>
</dbReference>
<protein>
    <submittedName>
        <fullName evidence="2">Uncharacterized protein</fullName>
    </submittedName>
</protein>
<evidence type="ECO:0000256" key="1">
    <source>
        <dbReference type="SAM" id="MobiDB-lite"/>
    </source>
</evidence>
<sequence length="140" mass="15366">MSSSPHIHVPVDEGILLKTSPGSGIPDDHKTSKRSSHSSSWKNKAASFCEDKHHRKLAKWSIICGISCIGIKALIYSVKAEEAMDPEMAADFSQRAKKYGIISIRRTNAASSLTLDVSGSRVDRKKLLITDFDVKKLVVT</sequence>
<dbReference type="EMBL" id="JAGKHQ010000011">
    <property type="protein sequence ID" value="KAG7505650.1"/>
    <property type="molecule type" value="Genomic_DNA"/>
</dbReference>
<proteinExistence type="predicted"/>
<keyword evidence="3" id="KW-1185">Reference proteome</keyword>
<dbReference type="AlphaFoldDB" id="A0AAV6RMU3"/>
<comment type="caution">
    <text evidence="2">The sequence shown here is derived from an EMBL/GenBank/DDBJ whole genome shotgun (WGS) entry which is preliminary data.</text>
</comment>
<evidence type="ECO:0000313" key="3">
    <source>
        <dbReference type="Proteomes" id="UP000693946"/>
    </source>
</evidence>
<name>A0AAV6RMU3_SOLSE</name>
<accession>A0AAV6RMU3</accession>
<reference evidence="2 3" key="1">
    <citation type="journal article" date="2021" name="Sci. Rep.">
        <title>Chromosome anchoring in Senegalese sole (Solea senegalensis) reveals sex-associated markers and genome rearrangements in flatfish.</title>
        <authorList>
            <person name="Guerrero-Cozar I."/>
            <person name="Gomez-Garrido J."/>
            <person name="Berbel C."/>
            <person name="Martinez-Blanch J.F."/>
            <person name="Alioto T."/>
            <person name="Claros M.G."/>
            <person name="Gagnaire P.A."/>
            <person name="Manchado M."/>
        </authorList>
    </citation>
    <scope>NUCLEOTIDE SEQUENCE [LARGE SCALE GENOMIC DNA]</scope>
    <source>
        <strain evidence="2">Sse05_10M</strain>
    </source>
</reference>